<dbReference type="PANTHER" id="PTHR23188">
    <property type="entry name" value="RNA POLYMERASE II-ASSOCIATED FACTOR 1 HOMOLOG"/>
    <property type="match status" value="1"/>
</dbReference>
<dbReference type="AlphaFoldDB" id="A0A146LCJ9"/>
<evidence type="ECO:0000256" key="1">
    <source>
        <dbReference type="ARBA" id="ARBA00004123"/>
    </source>
</evidence>
<name>A0A146LCJ9_LYGHE</name>
<feature type="compositionally biased region" description="Acidic residues" evidence="5">
    <location>
        <begin position="374"/>
        <end position="389"/>
    </location>
</feature>
<evidence type="ECO:0000256" key="4">
    <source>
        <dbReference type="ARBA" id="ARBA00023242"/>
    </source>
</evidence>
<dbReference type="PANTHER" id="PTHR23188:SF12">
    <property type="entry name" value="RNA POLYMERASE II-ASSOCIATED FACTOR 1 HOMOLOG"/>
    <property type="match status" value="1"/>
</dbReference>
<reference evidence="6" key="1">
    <citation type="journal article" date="2016" name="Gigascience">
        <title>De novo construction of an expanded transcriptome assembly for the western tarnished plant bug, Lygus hesperus.</title>
        <authorList>
            <person name="Tassone E.E."/>
            <person name="Geib S.M."/>
            <person name="Hall B."/>
            <person name="Fabrick J.A."/>
            <person name="Brent C.S."/>
            <person name="Hull J.J."/>
        </authorList>
    </citation>
    <scope>NUCLEOTIDE SEQUENCE</scope>
</reference>
<dbReference type="GO" id="GO:0003682">
    <property type="term" value="F:chromatin binding"/>
    <property type="evidence" value="ECO:0007669"/>
    <property type="project" value="TreeGrafter"/>
</dbReference>
<comment type="similarity">
    <text evidence="2">Belongs to the PAF1 family.</text>
</comment>
<evidence type="ECO:0000256" key="2">
    <source>
        <dbReference type="ARBA" id="ARBA00007560"/>
    </source>
</evidence>
<organism evidence="6">
    <name type="scientific">Lygus hesperus</name>
    <name type="common">Western plant bug</name>
    <dbReference type="NCBI Taxonomy" id="30085"/>
    <lineage>
        <taxon>Eukaryota</taxon>
        <taxon>Metazoa</taxon>
        <taxon>Ecdysozoa</taxon>
        <taxon>Arthropoda</taxon>
        <taxon>Hexapoda</taxon>
        <taxon>Insecta</taxon>
        <taxon>Pterygota</taxon>
        <taxon>Neoptera</taxon>
        <taxon>Paraneoptera</taxon>
        <taxon>Hemiptera</taxon>
        <taxon>Heteroptera</taxon>
        <taxon>Panheteroptera</taxon>
        <taxon>Cimicomorpha</taxon>
        <taxon>Miridae</taxon>
        <taxon>Mirini</taxon>
        <taxon>Lygus</taxon>
    </lineage>
</organism>
<accession>A0A146LCJ9</accession>
<dbReference type="GO" id="GO:0000993">
    <property type="term" value="F:RNA polymerase II complex binding"/>
    <property type="evidence" value="ECO:0007669"/>
    <property type="project" value="TreeGrafter"/>
</dbReference>
<evidence type="ECO:0000313" key="6">
    <source>
        <dbReference type="EMBL" id="JAQ04876.1"/>
    </source>
</evidence>
<evidence type="ECO:0000256" key="3">
    <source>
        <dbReference type="ARBA" id="ARBA00020462"/>
    </source>
</evidence>
<feature type="compositionally biased region" description="Low complexity" evidence="5">
    <location>
        <begin position="562"/>
        <end position="581"/>
    </location>
</feature>
<feature type="region of interest" description="Disordered" evidence="5">
    <location>
        <begin position="333"/>
        <end position="581"/>
    </location>
</feature>
<keyword evidence="4" id="KW-0539">Nucleus</keyword>
<dbReference type="EMBL" id="GDHC01013753">
    <property type="protein sequence ID" value="JAQ04876.1"/>
    <property type="molecule type" value="Transcribed_RNA"/>
</dbReference>
<gene>
    <name evidence="6" type="primary">PAF1</name>
    <name evidence="6" type="ORF">g.82209</name>
</gene>
<dbReference type="InterPro" id="IPR007133">
    <property type="entry name" value="RNA_pol_II-assoc_Paf1"/>
</dbReference>
<dbReference type="GO" id="GO:0006368">
    <property type="term" value="P:transcription elongation by RNA polymerase II"/>
    <property type="evidence" value="ECO:0007669"/>
    <property type="project" value="InterPro"/>
</dbReference>
<dbReference type="GO" id="GO:0016593">
    <property type="term" value="C:Cdc73/Paf1 complex"/>
    <property type="evidence" value="ECO:0007669"/>
    <property type="project" value="InterPro"/>
</dbReference>
<protein>
    <recommendedName>
        <fullName evidence="3">RNA polymerase II-associated factor 1 homolog</fullName>
    </recommendedName>
</protein>
<sequence>MSPTVPTAVNADNKRTNLLKPGAERRSELVCRVKYCNTLPDIPFDPKFITYPFESTRFIQYNPTSLERNYKYEVLTEHDLGVTIDLINKDMYAADHNAVLDPADEKLLEEDVLTPHDSNRSRHHSRSVSWLRRTEYISTEQTRFQPQTMDKVEAKVGYSIKKSLANETVFLDRESQIKAIEKTFEDAKVPIEKHYSKPNVVPVEVLPIFPDFKMWKYPCAQVMFDSDPAPVGMSVPAQLEEMSQAMIRGVMDESGEQFVAYFLPTESTLEKRRRDFTNCVDYEDEEEYEYKIAREYNWNVKTKASKGYEENYFLVFRQEGVYFNELETRVRLSKRRQKAGQPPNNTRLVVKHRPMDANEFNIHRQREKQLEPHVEEDEDESEEEDEEEEEPKRTENKDKDKGKSDKDSKSGSDSEKEKSDGSDKEGSDNEGSEKGSEKQRGSDNDDSDKEGSRKGGSDGEESDKGSKSDKDGSRHDGSASEKEASGKEDSDNEGSEKRGRANDGSDSEKADSDKEGSESDREGSGSEKGGRKSSDGEASGAERNNRSGSEAGSDSDKREGRSGASSRSSSRSSHSGSGDDD</sequence>
<dbReference type="Pfam" id="PF03985">
    <property type="entry name" value="Paf1"/>
    <property type="match status" value="1"/>
</dbReference>
<proteinExistence type="inferred from homology"/>
<feature type="compositionally biased region" description="Basic and acidic residues" evidence="5">
    <location>
        <begin position="390"/>
        <end position="535"/>
    </location>
</feature>
<evidence type="ECO:0000256" key="5">
    <source>
        <dbReference type="SAM" id="MobiDB-lite"/>
    </source>
</evidence>
<feature type="compositionally biased region" description="Basic and acidic residues" evidence="5">
    <location>
        <begin position="353"/>
        <end position="373"/>
    </location>
</feature>
<comment type="subcellular location">
    <subcellularLocation>
        <location evidence="1">Nucleus</location>
    </subcellularLocation>
</comment>